<feature type="compositionally biased region" description="Polar residues" evidence="1">
    <location>
        <begin position="122"/>
        <end position="131"/>
    </location>
</feature>
<reference evidence="2 3" key="1">
    <citation type="submission" date="2018-09" db="EMBL/GenBank/DDBJ databases">
        <title>Genomic investigation of the strawberry pathogen Phytophthora fragariae indicates pathogenicity is determined by transcriptional variation in three key races.</title>
        <authorList>
            <person name="Adams T.M."/>
            <person name="Armitage A.D."/>
            <person name="Sobczyk M.K."/>
            <person name="Bates H.J."/>
            <person name="Dunwell J.M."/>
            <person name="Nellist C.F."/>
            <person name="Harrison R.J."/>
        </authorList>
    </citation>
    <scope>NUCLEOTIDE SEQUENCE [LARGE SCALE GENOMIC DNA]</scope>
    <source>
        <strain evidence="2 3">NOV-77</strain>
    </source>
</reference>
<feature type="compositionally biased region" description="Acidic residues" evidence="1">
    <location>
        <begin position="179"/>
        <end position="194"/>
    </location>
</feature>
<sequence length="365" mass="37720">MRDQIRQDRDALRQGMDAAHQKLTAVAAAVGTTPAADFGTSGPAAVSHSLRSTPVGPSAQNLPTDPQGRTPPEPDAATSPPHSKRSRSLPASPDSSPAPPTKRRVTPLSPDGNDNRGPKSSAEGSGSSPVDLTQDDGHVADGDRGMSDASDADSDAGSGSQGSAGSGGEKDSGAKSSSEEEEGEDTAEVADDLLEAQTFQALAPSRSAERRRRQASPRGGPKIAGSGASPDGSDGSDSDASPAPRSAPNAGSSGGPPASPHRQPAGSSTPDPIKPKAPFGREEICIPGRAQARVMIQREVDSWLADQISDMAMVTMLISALFLVLPTRPGWLFPRIAPADRRQYTPQDYCVDLITEDNVRALLDT</sequence>
<dbReference type="EMBL" id="QXFY01000372">
    <property type="protein sequence ID" value="KAE9346345.1"/>
    <property type="molecule type" value="Genomic_DNA"/>
</dbReference>
<comment type="caution">
    <text evidence="2">The sequence shown here is derived from an EMBL/GenBank/DDBJ whole genome shotgun (WGS) entry which is preliminary data.</text>
</comment>
<dbReference type="Proteomes" id="UP000486351">
    <property type="component" value="Unassembled WGS sequence"/>
</dbReference>
<evidence type="ECO:0000313" key="3">
    <source>
        <dbReference type="Proteomes" id="UP000486351"/>
    </source>
</evidence>
<feature type="compositionally biased region" description="Basic and acidic residues" evidence="1">
    <location>
        <begin position="135"/>
        <end position="146"/>
    </location>
</feature>
<feature type="compositionally biased region" description="Low complexity" evidence="1">
    <location>
        <begin position="216"/>
        <end position="251"/>
    </location>
</feature>
<dbReference type="AlphaFoldDB" id="A0A6G0RZV3"/>
<evidence type="ECO:0000256" key="1">
    <source>
        <dbReference type="SAM" id="MobiDB-lite"/>
    </source>
</evidence>
<accession>A0A6G0RZV3</accession>
<evidence type="ECO:0000313" key="2">
    <source>
        <dbReference type="EMBL" id="KAE9346345.1"/>
    </source>
</evidence>
<feature type="region of interest" description="Disordered" evidence="1">
    <location>
        <begin position="34"/>
        <end position="280"/>
    </location>
</feature>
<protein>
    <submittedName>
        <fullName evidence="2">Uncharacterized protein</fullName>
    </submittedName>
</protein>
<organism evidence="2 3">
    <name type="scientific">Phytophthora fragariae</name>
    <dbReference type="NCBI Taxonomy" id="53985"/>
    <lineage>
        <taxon>Eukaryota</taxon>
        <taxon>Sar</taxon>
        <taxon>Stramenopiles</taxon>
        <taxon>Oomycota</taxon>
        <taxon>Peronosporomycetes</taxon>
        <taxon>Peronosporales</taxon>
        <taxon>Peronosporaceae</taxon>
        <taxon>Phytophthora</taxon>
    </lineage>
</organism>
<name>A0A6G0RZV3_9STRA</name>
<proteinExistence type="predicted"/>
<gene>
    <name evidence="2" type="ORF">PF008_g8331</name>
</gene>